<dbReference type="Proteomes" id="UP000702425">
    <property type="component" value="Unassembled WGS sequence"/>
</dbReference>
<protein>
    <recommendedName>
        <fullName evidence="4">DUF559 domain-containing protein</fullName>
    </recommendedName>
</protein>
<reference evidence="2 3" key="1">
    <citation type="journal article" date="2020" name="Sci. Rep.">
        <title>A novel cyanobacterial geosmin producer, revising GeoA distribution and dispersion patterns in Bacteria.</title>
        <authorList>
            <person name="Churro C."/>
            <person name="Semedo-Aguiar A.P."/>
            <person name="Silva A.D."/>
            <person name="Pereira-Leal J.B."/>
            <person name="Leite R.B."/>
        </authorList>
    </citation>
    <scope>NUCLEOTIDE SEQUENCE [LARGE SCALE GENOMIC DNA]</scope>
    <source>
        <strain evidence="2 3">IPMA8</strain>
    </source>
</reference>
<feature type="transmembrane region" description="Helical" evidence="1">
    <location>
        <begin position="60"/>
        <end position="84"/>
    </location>
</feature>
<accession>A0ABX2CZY2</accession>
<feature type="transmembrane region" description="Helical" evidence="1">
    <location>
        <begin position="90"/>
        <end position="109"/>
    </location>
</feature>
<evidence type="ECO:0008006" key="4">
    <source>
        <dbReference type="Google" id="ProtNLM"/>
    </source>
</evidence>
<keyword evidence="1" id="KW-0812">Transmembrane</keyword>
<comment type="caution">
    <text evidence="2">The sequence shown here is derived from an EMBL/GenBank/DDBJ whole genome shotgun (WGS) entry which is preliminary data.</text>
</comment>
<gene>
    <name evidence="2" type="ORF">E5S67_03726</name>
</gene>
<keyword evidence="1" id="KW-1133">Transmembrane helix</keyword>
<dbReference type="EMBL" id="SRRZ01000069">
    <property type="protein sequence ID" value="NQE35964.1"/>
    <property type="molecule type" value="Genomic_DNA"/>
</dbReference>
<organism evidence="2 3">
    <name type="scientific">Microcoleus asticus IPMA8</name>
    <dbReference type="NCBI Taxonomy" id="2563858"/>
    <lineage>
        <taxon>Bacteria</taxon>
        <taxon>Bacillati</taxon>
        <taxon>Cyanobacteriota</taxon>
        <taxon>Cyanophyceae</taxon>
        <taxon>Oscillatoriophycideae</taxon>
        <taxon>Oscillatoriales</taxon>
        <taxon>Microcoleaceae</taxon>
        <taxon>Microcoleus</taxon>
        <taxon>Microcoleus asticus</taxon>
    </lineage>
</organism>
<evidence type="ECO:0000313" key="2">
    <source>
        <dbReference type="EMBL" id="NQE35964.1"/>
    </source>
</evidence>
<keyword evidence="1" id="KW-0472">Membrane</keyword>
<evidence type="ECO:0000256" key="1">
    <source>
        <dbReference type="SAM" id="Phobius"/>
    </source>
</evidence>
<dbReference type="RefSeq" id="WP_172189747.1">
    <property type="nucleotide sequence ID" value="NZ_CAWPPK010000284.1"/>
</dbReference>
<sequence>MNYPIVFYPKVVMQFCHQYPLPEATSSCATSSQLQETQQFGKPVFLLTPPQPPVVLPVKLLWLIWVFWLYGAIVLPLLAISWGWLWWEMLLVVAAYSCLIAAAYSYVFGCRQKLLSRYKQQVLEYNQQNILFPQHLSSNKQQEFSSFKVEKEGLQTGLKSAKLELDSRNRLLKDLMSLRVSPNGTSQARQGVSEQRFLQYLQQYFEEVVQAAEFKIPSSQRSYSADFIVIHTPSGIGIDVEIDEPYAGKSKKPTHCCDADSDMRRNQLFLEWNWIVVRFTERQVVQAPLSCCKFLAIAIAFVTGDRSYLKQLETEPDLLSVKPWTTREARAMAKSNYRLTYLSGFGVGSACNRVSKF</sequence>
<proteinExistence type="predicted"/>
<keyword evidence="3" id="KW-1185">Reference proteome</keyword>
<name>A0ABX2CZY2_9CYAN</name>
<evidence type="ECO:0000313" key="3">
    <source>
        <dbReference type="Proteomes" id="UP000702425"/>
    </source>
</evidence>